<dbReference type="AlphaFoldDB" id="A0A6N6VU48"/>
<feature type="transmembrane region" description="Helical" evidence="9">
    <location>
        <begin position="12"/>
        <end position="31"/>
    </location>
</feature>
<dbReference type="SMART" id="SM00283">
    <property type="entry name" value="MA"/>
    <property type="match status" value="1"/>
</dbReference>
<name>A0A6N6VU48_9BACT</name>
<evidence type="ECO:0000313" key="11">
    <source>
        <dbReference type="EMBL" id="KAB8037701.1"/>
    </source>
</evidence>
<evidence type="ECO:0000256" key="5">
    <source>
        <dbReference type="ARBA" id="ARBA00022989"/>
    </source>
</evidence>
<dbReference type="PANTHER" id="PTHR43531:SF11">
    <property type="entry name" value="METHYL-ACCEPTING CHEMOTAXIS PROTEIN 3"/>
    <property type="match status" value="1"/>
</dbReference>
<evidence type="ECO:0000313" key="12">
    <source>
        <dbReference type="Proteomes" id="UP000437748"/>
    </source>
</evidence>
<dbReference type="SMART" id="SM01049">
    <property type="entry name" value="Cache_2"/>
    <property type="match status" value="1"/>
</dbReference>
<feature type="domain" description="Methyl-accepting transducer" evidence="10">
    <location>
        <begin position="221"/>
        <end position="450"/>
    </location>
</feature>
<dbReference type="Proteomes" id="UP000437748">
    <property type="component" value="Unassembled WGS sequence"/>
</dbReference>
<gene>
    <name evidence="11" type="ORF">GCL60_11035</name>
</gene>
<dbReference type="SUPFAM" id="SSF58104">
    <property type="entry name" value="Methyl-accepting chemotaxis protein (MCP) signaling domain"/>
    <property type="match status" value="1"/>
</dbReference>
<protein>
    <recommendedName>
        <fullName evidence="10">Methyl-accepting transducer domain-containing protein</fullName>
    </recommendedName>
</protein>
<evidence type="ECO:0000259" key="10">
    <source>
        <dbReference type="PROSITE" id="PS50111"/>
    </source>
</evidence>
<dbReference type="Pfam" id="PF00015">
    <property type="entry name" value="MCPsignal"/>
    <property type="match status" value="1"/>
</dbReference>
<sequence>MISRLSIKQKMIFWNILLVIIFTLTLIYLGNESMDRLMEEKKTQIRNLTDSAAGIVYRYINLEKDGKISHEEAVDGIKIAINAARYDGDNYFFIGDHERKQIVNPKRPKDDNVIQNSTQYKKFVEILERNKGPDYLTYFTTKPGTTDEFPKLTYLKPIPEWKWYIGTGIYIDDLDRQKRKNIYVEGSICIFLSIFLISGGLILANYIAVPLSKLTNLLKTSSKNMEEKCDYLTKMSENVGSSSKSQANSIQETAAAIEEVTSMIARTSTLTNNSENLSKTISEQTVAGNEAVKEMVASMAAIQEASQKLSEIEEIIIQIENKAMVINDIVSKTELLSLNASIESARAGEYGKGFAVVAEEVGNLAKTSGKSSNEIRELLDKSRVNVKNILELTVSRVSEGQNKTHEVSNIFSKIITDVNEIQTQMTQITEATKEQEIGVKHISNAMSKIDVSAIKNLESAEKSIEASKDILDISKDLKEITFKTENIVYGVKIA</sequence>
<comment type="similarity">
    <text evidence="7">Belongs to the methyl-accepting chemotaxis (MCP) protein family.</text>
</comment>
<dbReference type="PROSITE" id="PS50111">
    <property type="entry name" value="CHEMOTAXIS_TRANSDUC_2"/>
    <property type="match status" value="1"/>
</dbReference>
<proteinExistence type="inferred from homology"/>
<evidence type="ECO:0000256" key="2">
    <source>
        <dbReference type="ARBA" id="ARBA00022475"/>
    </source>
</evidence>
<dbReference type="InterPro" id="IPR004010">
    <property type="entry name" value="Double_Cache_2"/>
</dbReference>
<keyword evidence="3" id="KW-0145">Chemotaxis</keyword>
<comment type="subcellular location">
    <subcellularLocation>
        <location evidence="1">Cell membrane</location>
        <topology evidence="1">Multi-pass membrane protein</topology>
    </subcellularLocation>
</comment>
<organism evidence="11 12">
    <name type="scientific">Silvanigrella paludirubra</name>
    <dbReference type="NCBI Taxonomy" id="2499159"/>
    <lineage>
        <taxon>Bacteria</taxon>
        <taxon>Pseudomonadati</taxon>
        <taxon>Bdellovibrionota</taxon>
        <taxon>Oligoflexia</taxon>
        <taxon>Silvanigrellales</taxon>
        <taxon>Silvanigrellaceae</taxon>
        <taxon>Silvanigrella</taxon>
    </lineage>
</organism>
<dbReference type="Pfam" id="PF08269">
    <property type="entry name" value="dCache_2"/>
    <property type="match status" value="1"/>
</dbReference>
<evidence type="ECO:0000256" key="8">
    <source>
        <dbReference type="PROSITE-ProRule" id="PRU00284"/>
    </source>
</evidence>
<dbReference type="EMBL" id="WFLM01000004">
    <property type="protein sequence ID" value="KAB8037701.1"/>
    <property type="molecule type" value="Genomic_DNA"/>
</dbReference>
<dbReference type="InterPro" id="IPR033480">
    <property type="entry name" value="sCache_2"/>
</dbReference>
<dbReference type="InterPro" id="IPR051310">
    <property type="entry name" value="MCP_chemotaxis"/>
</dbReference>
<keyword evidence="12" id="KW-1185">Reference proteome</keyword>
<dbReference type="InterPro" id="IPR004089">
    <property type="entry name" value="MCPsignal_dom"/>
</dbReference>
<dbReference type="GO" id="GO:0004888">
    <property type="term" value="F:transmembrane signaling receptor activity"/>
    <property type="evidence" value="ECO:0007669"/>
    <property type="project" value="InterPro"/>
</dbReference>
<accession>A0A6N6VU48</accession>
<evidence type="ECO:0000256" key="1">
    <source>
        <dbReference type="ARBA" id="ARBA00004651"/>
    </source>
</evidence>
<dbReference type="RefSeq" id="WP_153420777.1">
    <property type="nucleotide sequence ID" value="NZ_WFLM01000004.1"/>
</dbReference>
<keyword evidence="8" id="KW-0807">Transducer</keyword>
<feature type="transmembrane region" description="Helical" evidence="9">
    <location>
        <begin position="182"/>
        <end position="208"/>
    </location>
</feature>
<evidence type="ECO:0000256" key="4">
    <source>
        <dbReference type="ARBA" id="ARBA00022692"/>
    </source>
</evidence>
<dbReference type="OrthoDB" id="7260004at2"/>
<evidence type="ECO:0000256" key="7">
    <source>
        <dbReference type="ARBA" id="ARBA00029447"/>
    </source>
</evidence>
<comment type="caution">
    <text evidence="11">The sequence shown here is derived from an EMBL/GenBank/DDBJ whole genome shotgun (WGS) entry which is preliminary data.</text>
</comment>
<keyword evidence="6 9" id="KW-0472">Membrane</keyword>
<dbReference type="PANTHER" id="PTHR43531">
    <property type="entry name" value="PROTEIN ICFG"/>
    <property type="match status" value="1"/>
</dbReference>
<dbReference type="PRINTS" id="PR00260">
    <property type="entry name" value="CHEMTRNSDUCR"/>
</dbReference>
<evidence type="ECO:0000256" key="9">
    <source>
        <dbReference type="SAM" id="Phobius"/>
    </source>
</evidence>
<dbReference type="GO" id="GO:0007165">
    <property type="term" value="P:signal transduction"/>
    <property type="evidence" value="ECO:0007669"/>
    <property type="project" value="UniProtKB-KW"/>
</dbReference>
<evidence type="ECO:0000256" key="3">
    <source>
        <dbReference type="ARBA" id="ARBA00022500"/>
    </source>
</evidence>
<dbReference type="Gene3D" id="1.10.287.950">
    <property type="entry name" value="Methyl-accepting chemotaxis protein"/>
    <property type="match status" value="1"/>
</dbReference>
<reference evidence="11 12" key="1">
    <citation type="submission" date="2019-10" db="EMBL/GenBank/DDBJ databases">
        <title>New species of Slilvanegrellaceae.</title>
        <authorList>
            <person name="Pitt A."/>
            <person name="Hahn M.W."/>
        </authorList>
    </citation>
    <scope>NUCLEOTIDE SEQUENCE [LARGE SCALE GENOMIC DNA]</scope>
    <source>
        <strain evidence="11 12">SP-Ram-0.45-NSY-1</strain>
    </source>
</reference>
<keyword evidence="2" id="KW-1003">Cell membrane</keyword>
<dbReference type="Gene3D" id="3.30.450.20">
    <property type="entry name" value="PAS domain"/>
    <property type="match status" value="1"/>
</dbReference>
<dbReference type="GO" id="GO:0005886">
    <property type="term" value="C:plasma membrane"/>
    <property type="evidence" value="ECO:0007669"/>
    <property type="project" value="UniProtKB-SubCell"/>
</dbReference>
<keyword evidence="4 9" id="KW-0812">Transmembrane</keyword>
<dbReference type="InterPro" id="IPR004090">
    <property type="entry name" value="Chemotax_Me-accpt_rcpt"/>
</dbReference>
<keyword evidence="5 9" id="KW-1133">Transmembrane helix</keyword>
<dbReference type="GO" id="GO:0006935">
    <property type="term" value="P:chemotaxis"/>
    <property type="evidence" value="ECO:0007669"/>
    <property type="project" value="UniProtKB-KW"/>
</dbReference>
<evidence type="ECO:0000256" key="6">
    <source>
        <dbReference type="ARBA" id="ARBA00023136"/>
    </source>
</evidence>